<dbReference type="Proteomes" id="UP000603453">
    <property type="component" value="Unassembled WGS sequence"/>
</dbReference>
<organism evidence="1 2">
    <name type="scientific">Mucor saturninus</name>
    <dbReference type="NCBI Taxonomy" id="64648"/>
    <lineage>
        <taxon>Eukaryota</taxon>
        <taxon>Fungi</taxon>
        <taxon>Fungi incertae sedis</taxon>
        <taxon>Mucoromycota</taxon>
        <taxon>Mucoromycotina</taxon>
        <taxon>Mucoromycetes</taxon>
        <taxon>Mucorales</taxon>
        <taxon>Mucorineae</taxon>
        <taxon>Mucoraceae</taxon>
        <taxon>Mucor</taxon>
    </lineage>
</organism>
<protein>
    <submittedName>
        <fullName evidence="1">Uncharacterized protein</fullName>
    </submittedName>
</protein>
<accession>A0A8H7V6V2</accession>
<feature type="non-terminal residue" evidence="1">
    <location>
        <position position="1"/>
    </location>
</feature>
<sequence>KGIRKSKDICDHHIEAGLGRDSVGWGIQISGLEARLMSIHHFREGLFVAVCQYTFLFPQNIEELPEFIHTLKGLEYLIERNQVEANKLIGIYNKIYISYYPSLNEEPSTSTSTSTCHRSYNSNMTTSPTYYTPPSGHRNKSVIPHQLFCKEKRRLFHERVIIGEDSPEEVILETKGAECMFGWIEMVDNTWYNSVTGEKSDVSPCQ</sequence>
<evidence type="ECO:0000313" key="1">
    <source>
        <dbReference type="EMBL" id="KAG2207712.1"/>
    </source>
</evidence>
<reference evidence="1" key="1">
    <citation type="submission" date="2020-12" db="EMBL/GenBank/DDBJ databases">
        <title>Metabolic potential, ecology and presence of endohyphal bacteria is reflected in genomic diversity of Mucoromycotina.</title>
        <authorList>
            <person name="Muszewska A."/>
            <person name="Okrasinska A."/>
            <person name="Steczkiewicz K."/>
            <person name="Drgas O."/>
            <person name="Orlowska M."/>
            <person name="Perlinska-Lenart U."/>
            <person name="Aleksandrzak-Piekarczyk T."/>
            <person name="Szatraj K."/>
            <person name="Zielenkiewicz U."/>
            <person name="Pilsyk S."/>
            <person name="Malc E."/>
            <person name="Mieczkowski P."/>
            <person name="Kruszewska J.S."/>
            <person name="Biernat P."/>
            <person name="Pawlowska J."/>
        </authorList>
    </citation>
    <scope>NUCLEOTIDE SEQUENCE</scope>
    <source>
        <strain evidence="1">WA0000017839</strain>
    </source>
</reference>
<name>A0A8H7V6V2_9FUNG</name>
<dbReference type="AlphaFoldDB" id="A0A8H7V6V2"/>
<keyword evidence="2" id="KW-1185">Reference proteome</keyword>
<gene>
    <name evidence="1" type="ORF">INT47_011832</name>
</gene>
<dbReference type="OrthoDB" id="2206047at2759"/>
<evidence type="ECO:0000313" key="2">
    <source>
        <dbReference type="Proteomes" id="UP000603453"/>
    </source>
</evidence>
<proteinExistence type="predicted"/>
<dbReference type="EMBL" id="JAEPRD010000023">
    <property type="protein sequence ID" value="KAG2207712.1"/>
    <property type="molecule type" value="Genomic_DNA"/>
</dbReference>
<comment type="caution">
    <text evidence="1">The sequence shown here is derived from an EMBL/GenBank/DDBJ whole genome shotgun (WGS) entry which is preliminary data.</text>
</comment>